<feature type="transmembrane region" description="Helical" evidence="9">
    <location>
        <begin position="354"/>
        <end position="378"/>
    </location>
</feature>
<proteinExistence type="inferred from homology"/>
<feature type="chain" id="PRO_5043371570" evidence="10">
    <location>
        <begin position="25"/>
        <end position="591"/>
    </location>
</feature>
<keyword evidence="6" id="KW-0106">Calcium</keyword>
<keyword evidence="13" id="KW-1185">Reference proteome</keyword>
<accession>A0AAV3ZSK5</accession>
<keyword evidence="9" id="KW-0472">Membrane</keyword>
<organism evidence="12 13">
    <name type="scientific">Plakobranchus ocellatus</name>
    <dbReference type="NCBI Taxonomy" id="259542"/>
    <lineage>
        <taxon>Eukaryota</taxon>
        <taxon>Metazoa</taxon>
        <taxon>Spiralia</taxon>
        <taxon>Lophotrochozoa</taxon>
        <taxon>Mollusca</taxon>
        <taxon>Gastropoda</taxon>
        <taxon>Heterobranchia</taxon>
        <taxon>Euthyneura</taxon>
        <taxon>Panpulmonata</taxon>
        <taxon>Sacoglossa</taxon>
        <taxon>Placobranchoidea</taxon>
        <taxon>Plakobranchidae</taxon>
        <taxon>Plakobranchus</taxon>
    </lineage>
</organism>
<keyword evidence="8" id="KW-0175">Coiled coil</keyword>
<keyword evidence="5" id="KW-0430">Lectin</keyword>
<keyword evidence="7" id="KW-1015">Disulfide bond</keyword>
<dbReference type="SMART" id="SM00607">
    <property type="entry name" value="FTP"/>
    <property type="match status" value="1"/>
</dbReference>
<feature type="domain" description="Fucolectin tachylectin-4 pentraxin-1" evidence="11">
    <location>
        <begin position="190"/>
        <end position="346"/>
    </location>
</feature>
<dbReference type="PANTHER" id="PTHR45713">
    <property type="entry name" value="FTP DOMAIN-CONTAINING PROTEIN"/>
    <property type="match status" value="1"/>
</dbReference>
<evidence type="ECO:0000259" key="11">
    <source>
        <dbReference type="SMART" id="SM00607"/>
    </source>
</evidence>
<dbReference type="Proteomes" id="UP000735302">
    <property type="component" value="Unassembled WGS sequence"/>
</dbReference>
<protein>
    <submittedName>
        <fullName evidence="12">Fucolectin-related protein</fullName>
    </submittedName>
</protein>
<evidence type="ECO:0000256" key="9">
    <source>
        <dbReference type="SAM" id="Phobius"/>
    </source>
</evidence>
<evidence type="ECO:0000256" key="10">
    <source>
        <dbReference type="SAM" id="SignalP"/>
    </source>
</evidence>
<dbReference type="AlphaFoldDB" id="A0AAV3ZSK5"/>
<dbReference type="Gene3D" id="2.60.120.260">
    <property type="entry name" value="Galactose-binding domain-like"/>
    <property type="match status" value="1"/>
</dbReference>
<evidence type="ECO:0000256" key="6">
    <source>
        <dbReference type="ARBA" id="ARBA00022837"/>
    </source>
</evidence>
<dbReference type="InterPro" id="IPR008979">
    <property type="entry name" value="Galactose-bd-like_sf"/>
</dbReference>
<evidence type="ECO:0000256" key="7">
    <source>
        <dbReference type="ARBA" id="ARBA00023157"/>
    </source>
</evidence>
<comment type="function">
    <text evidence="1">Acts as a defensive agent. Recognizes blood group fucosylated oligosaccharides including A, B, H and Lewis B-type antigens. Does not recognize Lewis A antigen and has low affinity for monovalent haptens.</text>
</comment>
<evidence type="ECO:0000256" key="8">
    <source>
        <dbReference type="SAM" id="Coils"/>
    </source>
</evidence>
<feature type="signal peptide" evidence="10">
    <location>
        <begin position="1"/>
        <end position="24"/>
    </location>
</feature>
<evidence type="ECO:0000313" key="12">
    <source>
        <dbReference type="EMBL" id="GFN98084.1"/>
    </source>
</evidence>
<name>A0AAV3ZSK5_9GAST</name>
<feature type="coiled-coil region" evidence="8">
    <location>
        <begin position="374"/>
        <end position="404"/>
    </location>
</feature>
<evidence type="ECO:0000256" key="5">
    <source>
        <dbReference type="ARBA" id="ARBA00022734"/>
    </source>
</evidence>
<keyword evidence="9" id="KW-0812">Transmembrane</keyword>
<keyword evidence="9" id="KW-1133">Transmembrane helix</keyword>
<evidence type="ECO:0000313" key="13">
    <source>
        <dbReference type="Proteomes" id="UP000735302"/>
    </source>
</evidence>
<keyword evidence="4" id="KW-0479">Metal-binding</keyword>
<keyword evidence="10" id="KW-0732">Signal</keyword>
<dbReference type="EMBL" id="BLXT01002832">
    <property type="protein sequence ID" value="GFN98084.1"/>
    <property type="molecule type" value="Genomic_DNA"/>
</dbReference>
<evidence type="ECO:0000256" key="4">
    <source>
        <dbReference type="ARBA" id="ARBA00022723"/>
    </source>
</evidence>
<dbReference type="GO" id="GO:0010185">
    <property type="term" value="P:regulation of cellular defense response"/>
    <property type="evidence" value="ECO:0007669"/>
    <property type="project" value="UniProtKB-ARBA"/>
</dbReference>
<reference evidence="12 13" key="1">
    <citation type="journal article" date="2021" name="Elife">
        <title>Chloroplast acquisition without the gene transfer in kleptoplastic sea slugs, Plakobranchus ocellatus.</title>
        <authorList>
            <person name="Maeda T."/>
            <person name="Takahashi S."/>
            <person name="Yoshida T."/>
            <person name="Shimamura S."/>
            <person name="Takaki Y."/>
            <person name="Nagai Y."/>
            <person name="Toyoda A."/>
            <person name="Suzuki Y."/>
            <person name="Arimoto A."/>
            <person name="Ishii H."/>
            <person name="Satoh N."/>
            <person name="Nishiyama T."/>
            <person name="Hasebe M."/>
            <person name="Maruyama T."/>
            <person name="Minagawa J."/>
            <person name="Obokata J."/>
            <person name="Shigenobu S."/>
        </authorList>
    </citation>
    <scope>NUCLEOTIDE SEQUENCE [LARGE SCALE GENOMIC DNA]</scope>
</reference>
<gene>
    <name evidence="12" type="ORF">PoB_002459000</name>
</gene>
<dbReference type="SUPFAM" id="SSF49785">
    <property type="entry name" value="Galactose-binding domain-like"/>
    <property type="match status" value="1"/>
</dbReference>
<comment type="caution">
    <text evidence="12">The sequence shown here is derived from an EMBL/GenBank/DDBJ whole genome shotgun (WGS) entry which is preliminary data.</text>
</comment>
<dbReference type="InterPro" id="IPR051941">
    <property type="entry name" value="BG_Antigen-Binding_Lectin"/>
</dbReference>
<evidence type="ECO:0000256" key="2">
    <source>
        <dbReference type="ARBA" id="ARBA00010147"/>
    </source>
</evidence>
<dbReference type="GO" id="GO:0046872">
    <property type="term" value="F:metal ion binding"/>
    <property type="evidence" value="ECO:0007669"/>
    <property type="project" value="UniProtKB-KW"/>
</dbReference>
<dbReference type="InterPro" id="IPR006585">
    <property type="entry name" value="FTP1"/>
</dbReference>
<evidence type="ECO:0000256" key="3">
    <source>
        <dbReference type="ARBA" id="ARBA00011233"/>
    </source>
</evidence>
<dbReference type="GO" id="GO:0042806">
    <property type="term" value="F:fucose binding"/>
    <property type="evidence" value="ECO:0007669"/>
    <property type="project" value="UniProtKB-ARBA"/>
</dbReference>
<sequence>MPSPINMWNAILAILVIFCWRTQSASICYTTPEEKSDCKYHCHCRNVEVCNNFTGSCPSKCARGWFGPGCQYVSLPFVATMGSAYLAWLTDENDDVCNEGAIEPVSVVLWTPQILSWFRIVVNNKQVDLGDFRLVYKTDNREEHECAPQAVSRVDHTTLDISCPTSGRVEVVTLSGPGVKSLCSLYISGGRNVALKQETKQSSTYQQDNVPFSSSKAVDGRVYSTSNNVSSTCSHTKEWEGRGQWNLTFWRPVELYKLRLNNRWKREKYCCIDRLKGFEIHTFDQRGKSVFNYTDQSTKGLPDYVITLSEKAEENVKQIQITKVNGSNILTLCEVFAYGDHIQEVSCDENTKKMIPTIISAIGGITVAVLVVSIIILLRRNQDLKKTLRALEKSEKEIHVKRKNDNAHEPVLPPGVMFRPSDPVPVRIAHELVTSGVRKPVGACPTNAEKGVEISKACIDLDKMASNNATSGHDAKRYISTASTDSDDGYTSPIEAHNLDGPYSNTCTLNAPSFLGASVHGSDNVDDEKAIATNTSDGCDDDGYMLIASVPPDVSFCSNNCVDVNEPVISDNAGGHRKQTDDIYANSWAEQ</sequence>
<dbReference type="PANTHER" id="PTHR45713:SF6">
    <property type="entry name" value="F5_8 TYPE C DOMAIN-CONTAINING PROTEIN"/>
    <property type="match status" value="1"/>
</dbReference>
<comment type="similarity">
    <text evidence="2">Belongs to the fucolectin family.</text>
</comment>
<evidence type="ECO:0000256" key="1">
    <source>
        <dbReference type="ARBA" id="ARBA00002219"/>
    </source>
</evidence>
<comment type="subunit">
    <text evidence="3">Homotrimer.</text>
</comment>
<dbReference type="GO" id="GO:0001868">
    <property type="term" value="P:regulation of complement activation, lectin pathway"/>
    <property type="evidence" value="ECO:0007669"/>
    <property type="project" value="UniProtKB-ARBA"/>
</dbReference>